<comment type="caution">
    <text evidence="2">The sequence shown here is derived from an EMBL/GenBank/DDBJ whole genome shotgun (WGS) entry which is preliminary data.</text>
</comment>
<dbReference type="Proteomes" id="UP001273589">
    <property type="component" value="Unassembled WGS sequence"/>
</dbReference>
<evidence type="ECO:0000313" key="2">
    <source>
        <dbReference type="EMBL" id="MDX3131810.1"/>
    </source>
</evidence>
<name>A0AAJ2PQH3_9ACTN</name>
<accession>A0AAJ2PQH3</accession>
<organism evidence="2 3">
    <name type="scientific">Streptomyces europaeiscabiei</name>
    <dbReference type="NCBI Taxonomy" id="146819"/>
    <lineage>
        <taxon>Bacteria</taxon>
        <taxon>Bacillati</taxon>
        <taxon>Actinomycetota</taxon>
        <taxon>Actinomycetes</taxon>
        <taxon>Kitasatosporales</taxon>
        <taxon>Streptomycetaceae</taxon>
        <taxon>Streptomyces</taxon>
    </lineage>
</organism>
<reference evidence="2" key="1">
    <citation type="journal article" date="2023" name="Microb. Genom.">
        <title>Mesoterricola silvestris gen. nov., sp. nov., Mesoterricola sediminis sp. nov., Geothrix oryzae sp. nov., Geothrix edaphica sp. nov., Geothrix rubra sp. nov., and Geothrix limicola sp. nov., six novel members of Acidobacteriota isolated from soils.</title>
        <authorList>
            <person name="Weisberg A.J."/>
            <person name="Pearce E."/>
            <person name="Kramer C.G."/>
            <person name="Chang J.H."/>
            <person name="Clarke C.R."/>
        </authorList>
    </citation>
    <scope>NUCLEOTIDE SEQUENCE</scope>
    <source>
        <strain evidence="2">ND06-05F</strain>
    </source>
</reference>
<evidence type="ECO:0000256" key="1">
    <source>
        <dbReference type="SAM" id="MobiDB-lite"/>
    </source>
</evidence>
<dbReference type="EMBL" id="JARAWN010000108">
    <property type="protein sequence ID" value="MDX3131810.1"/>
    <property type="molecule type" value="Genomic_DNA"/>
</dbReference>
<evidence type="ECO:0000313" key="3">
    <source>
        <dbReference type="Proteomes" id="UP001273589"/>
    </source>
</evidence>
<feature type="compositionally biased region" description="Basic and acidic residues" evidence="1">
    <location>
        <begin position="1"/>
        <end position="19"/>
    </location>
</feature>
<dbReference type="AlphaFoldDB" id="A0AAJ2PQH3"/>
<proteinExistence type="predicted"/>
<sequence>MATLKTREGSRFSELERLHRPPTRITRTAFARALERADEISAYRLAG</sequence>
<protein>
    <submittedName>
        <fullName evidence="2">Uncharacterized protein</fullName>
    </submittedName>
</protein>
<gene>
    <name evidence="2" type="ORF">PV367_18900</name>
</gene>
<feature type="region of interest" description="Disordered" evidence="1">
    <location>
        <begin position="1"/>
        <end position="20"/>
    </location>
</feature>